<feature type="transmembrane region" description="Helical" evidence="1">
    <location>
        <begin position="34"/>
        <end position="51"/>
    </location>
</feature>
<dbReference type="Pfam" id="PF04657">
    <property type="entry name" value="DMT_YdcZ"/>
    <property type="match status" value="1"/>
</dbReference>
<dbReference type="RefSeq" id="WP_281093466.1">
    <property type="nucleotide sequence ID" value="NZ_JARYZI010000003.1"/>
</dbReference>
<dbReference type="EMBL" id="JARYZI010000003">
    <property type="protein sequence ID" value="MDH8677646.1"/>
    <property type="molecule type" value="Genomic_DNA"/>
</dbReference>
<organism evidence="2 3">
    <name type="scientific">Fusibacter bizertensis</name>
    <dbReference type="NCBI Taxonomy" id="1488331"/>
    <lineage>
        <taxon>Bacteria</taxon>
        <taxon>Bacillati</taxon>
        <taxon>Bacillota</taxon>
        <taxon>Clostridia</taxon>
        <taxon>Eubacteriales</taxon>
        <taxon>Eubacteriales Family XII. Incertae Sedis</taxon>
        <taxon>Fusibacter</taxon>
    </lineage>
</organism>
<accession>A0ABT6NB54</accession>
<name>A0ABT6NB54_9FIRM</name>
<sequence>MAKSLAYFTGLILSIMVTFNGLLSGATNTYFSNIVYHGIGLIFFGIIVFAIRDKLTHVKLKPIHFIPGILGSLTIILNNVVIGAIGVTLMIAFTLVGQVLTSLAIDHWGLLGKSITKPTQKQCVGVGIMIVGLTIMVL</sequence>
<evidence type="ECO:0000256" key="1">
    <source>
        <dbReference type="SAM" id="Phobius"/>
    </source>
</evidence>
<comment type="caution">
    <text evidence="2">The sequence shown here is derived from an EMBL/GenBank/DDBJ whole genome shotgun (WGS) entry which is preliminary data.</text>
</comment>
<dbReference type="PANTHER" id="PTHR34821:SF2">
    <property type="entry name" value="INNER MEMBRANE PROTEIN YDCZ"/>
    <property type="match status" value="1"/>
</dbReference>
<keyword evidence="1" id="KW-1133">Transmembrane helix</keyword>
<keyword evidence="1" id="KW-0812">Transmembrane</keyword>
<evidence type="ECO:0000313" key="2">
    <source>
        <dbReference type="EMBL" id="MDH8677646.1"/>
    </source>
</evidence>
<keyword evidence="3" id="KW-1185">Reference proteome</keyword>
<protein>
    <submittedName>
        <fullName evidence="2">DMT family transporter</fullName>
    </submittedName>
</protein>
<feature type="transmembrane region" description="Helical" evidence="1">
    <location>
        <begin position="63"/>
        <end position="85"/>
    </location>
</feature>
<keyword evidence="1" id="KW-0472">Membrane</keyword>
<dbReference type="PANTHER" id="PTHR34821">
    <property type="entry name" value="INNER MEMBRANE PROTEIN YDCZ"/>
    <property type="match status" value="1"/>
</dbReference>
<reference evidence="2 3" key="1">
    <citation type="submission" date="2023-04" db="EMBL/GenBank/DDBJ databases">
        <title>Fusibacter bizertensis strain WBS, isolated from littoral bottom sediments of the Arctic seas - biochemical and genomic analysis.</title>
        <authorList>
            <person name="Brioukhanov A.L."/>
        </authorList>
    </citation>
    <scope>NUCLEOTIDE SEQUENCE [LARGE SCALE GENOMIC DNA]</scope>
    <source>
        <strain evidence="2 3">WBS</strain>
    </source>
</reference>
<dbReference type="Proteomes" id="UP001158045">
    <property type="component" value="Unassembled WGS sequence"/>
</dbReference>
<dbReference type="InterPro" id="IPR006750">
    <property type="entry name" value="YdcZ"/>
</dbReference>
<evidence type="ECO:0000313" key="3">
    <source>
        <dbReference type="Proteomes" id="UP001158045"/>
    </source>
</evidence>
<gene>
    <name evidence="2" type="ORF">QE109_05780</name>
</gene>
<feature type="transmembrane region" description="Helical" evidence="1">
    <location>
        <begin position="5"/>
        <end position="22"/>
    </location>
</feature>
<feature type="transmembrane region" description="Helical" evidence="1">
    <location>
        <begin position="91"/>
        <end position="111"/>
    </location>
</feature>
<proteinExistence type="predicted"/>